<protein>
    <submittedName>
        <fullName evidence="1">Glutamate dehydrogenase, NAD-specific</fullName>
    </submittedName>
</protein>
<feature type="non-terminal residue" evidence="1">
    <location>
        <position position="1"/>
    </location>
</feature>
<accession>A0A2P5E821</accession>
<evidence type="ECO:0000313" key="2">
    <source>
        <dbReference type="Proteomes" id="UP000237000"/>
    </source>
</evidence>
<dbReference type="Pfam" id="PF10712">
    <property type="entry name" value="NAD-GH"/>
    <property type="match status" value="1"/>
</dbReference>
<evidence type="ECO:0000313" key="1">
    <source>
        <dbReference type="EMBL" id="PON81707.1"/>
    </source>
</evidence>
<reference evidence="2" key="1">
    <citation type="submission" date="2016-06" db="EMBL/GenBank/DDBJ databases">
        <title>Parallel loss of symbiosis genes in relatives of nitrogen-fixing non-legume Parasponia.</title>
        <authorList>
            <person name="Van Velzen R."/>
            <person name="Holmer R."/>
            <person name="Bu F."/>
            <person name="Rutten L."/>
            <person name="Van Zeijl A."/>
            <person name="Liu W."/>
            <person name="Santuari L."/>
            <person name="Cao Q."/>
            <person name="Sharma T."/>
            <person name="Shen D."/>
            <person name="Roswanjaya Y."/>
            <person name="Wardhani T."/>
            <person name="Kalhor M.S."/>
            <person name="Jansen J."/>
            <person name="Van den Hoogen J."/>
            <person name="Gungor B."/>
            <person name="Hartog M."/>
            <person name="Hontelez J."/>
            <person name="Verver J."/>
            <person name="Yang W.-C."/>
            <person name="Schijlen E."/>
            <person name="Repin R."/>
            <person name="Schilthuizen M."/>
            <person name="Schranz E."/>
            <person name="Heidstra R."/>
            <person name="Miyata K."/>
            <person name="Fedorova E."/>
            <person name="Kohlen W."/>
            <person name="Bisseling T."/>
            <person name="Smit S."/>
            <person name="Geurts R."/>
        </authorList>
    </citation>
    <scope>NUCLEOTIDE SEQUENCE [LARGE SCALE GENOMIC DNA]</scope>
    <source>
        <strain evidence="2">cv. RG33-2</strain>
    </source>
</reference>
<name>A0A2P5E821_TREOI</name>
<dbReference type="OrthoDB" id="10273581at2759"/>
<dbReference type="Proteomes" id="UP000237000">
    <property type="component" value="Unassembled WGS sequence"/>
</dbReference>
<dbReference type="AlphaFoldDB" id="A0A2P5E821"/>
<proteinExistence type="predicted"/>
<dbReference type="InterPro" id="IPR019651">
    <property type="entry name" value="Glutamate_DH_NAD-spec"/>
</dbReference>
<sequence length="105" mass="12064">GKKKKRNKEKLITFSYISSFTTDNGTLNCCTIGHSLIRINTLVWFFAIKEFFQQLLDHGNSSTASNKHNLMDIAFLKASIFQSHFHWPHSLLKQVHVQLLKSSPC</sequence>
<gene>
    <name evidence="1" type="ORF">TorRG33x02_225260</name>
</gene>
<keyword evidence="2" id="KW-1185">Reference proteome</keyword>
<dbReference type="InParanoid" id="A0A2P5E821"/>
<dbReference type="EMBL" id="JXTC01000210">
    <property type="protein sequence ID" value="PON81707.1"/>
    <property type="molecule type" value="Genomic_DNA"/>
</dbReference>
<organism evidence="1 2">
    <name type="scientific">Trema orientale</name>
    <name type="common">Charcoal tree</name>
    <name type="synonym">Celtis orientalis</name>
    <dbReference type="NCBI Taxonomy" id="63057"/>
    <lineage>
        <taxon>Eukaryota</taxon>
        <taxon>Viridiplantae</taxon>
        <taxon>Streptophyta</taxon>
        <taxon>Embryophyta</taxon>
        <taxon>Tracheophyta</taxon>
        <taxon>Spermatophyta</taxon>
        <taxon>Magnoliopsida</taxon>
        <taxon>eudicotyledons</taxon>
        <taxon>Gunneridae</taxon>
        <taxon>Pentapetalae</taxon>
        <taxon>rosids</taxon>
        <taxon>fabids</taxon>
        <taxon>Rosales</taxon>
        <taxon>Cannabaceae</taxon>
        <taxon>Trema</taxon>
    </lineage>
</organism>
<comment type="caution">
    <text evidence="1">The sequence shown here is derived from an EMBL/GenBank/DDBJ whole genome shotgun (WGS) entry which is preliminary data.</text>
</comment>